<dbReference type="Pfam" id="PF13377">
    <property type="entry name" value="Peripla_BP_3"/>
    <property type="match status" value="1"/>
</dbReference>
<evidence type="ECO:0000313" key="5">
    <source>
        <dbReference type="EMBL" id="KXB40336.1"/>
    </source>
</evidence>
<dbReference type="InterPro" id="IPR010982">
    <property type="entry name" value="Lambda_DNA-bd_dom_sf"/>
</dbReference>
<dbReference type="InterPro" id="IPR000843">
    <property type="entry name" value="HTH_LacI"/>
</dbReference>
<dbReference type="SMART" id="SM00354">
    <property type="entry name" value="HTH_LACI"/>
    <property type="match status" value="1"/>
</dbReference>
<dbReference type="Gene3D" id="3.40.50.2300">
    <property type="match status" value="2"/>
</dbReference>
<sequence length="334" mass="37544">MTVTLRKIAEALNLSTATVSKVLSKNDHDISDQTRQRVLEKAHELNYSVNVIAQSMRTNQTKSIGLILPDIKNYFFTDIATSIENELINRGYLPYYCNTYESFEREVLQIKYLLSKRVDGIIIAGTNMRNINRESQIHFNCPIIAIDRQLNYEGISSMIASDNLGGAFQAVDYLCKSGHRNIMYISGPASTNTTKERKRGYLKALAKYGIAARPYYIRHGDYTAEYGYHTVMYQSIPKEVTAILCGNDLIAIGVIKALSEREIRVPDDVSIIGYDDTEIASLFSPTLTTVRQPSSWIGQFAVAAFFNCVNNVAVEPNIVLNQELIVRKSTRALN</sequence>
<evidence type="ECO:0000313" key="6">
    <source>
        <dbReference type="Proteomes" id="UP000070080"/>
    </source>
</evidence>
<dbReference type="SUPFAM" id="SSF53822">
    <property type="entry name" value="Periplasmic binding protein-like I"/>
    <property type="match status" value="1"/>
</dbReference>
<dbReference type="OrthoDB" id="9789891at2"/>
<accession>A0A133YAY8</accession>
<organism evidence="5 6">
    <name type="scientific">Amygdalobacter nucleatus</name>
    <dbReference type="NCBI Taxonomy" id="3029274"/>
    <lineage>
        <taxon>Bacteria</taxon>
        <taxon>Bacillati</taxon>
        <taxon>Bacillota</taxon>
        <taxon>Clostridia</taxon>
        <taxon>Eubacteriales</taxon>
        <taxon>Oscillospiraceae</taxon>
        <taxon>Amygdalobacter</taxon>
    </lineage>
</organism>
<keyword evidence="6" id="KW-1185">Reference proteome</keyword>
<dbReference type="GO" id="GO:0000976">
    <property type="term" value="F:transcription cis-regulatory region binding"/>
    <property type="evidence" value="ECO:0007669"/>
    <property type="project" value="TreeGrafter"/>
</dbReference>
<dbReference type="AlphaFoldDB" id="A0A133YAY8"/>
<name>A0A133YAY8_9FIRM</name>
<keyword evidence="2" id="KW-0238">DNA-binding</keyword>
<dbReference type="CDD" id="cd06267">
    <property type="entry name" value="PBP1_LacI_sugar_binding-like"/>
    <property type="match status" value="1"/>
</dbReference>
<evidence type="ECO:0000259" key="4">
    <source>
        <dbReference type="PROSITE" id="PS50932"/>
    </source>
</evidence>
<keyword evidence="3" id="KW-0804">Transcription</keyword>
<dbReference type="RefSeq" id="WP_066714236.1">
    <property type="nucleotide sequence ID" value="NZ_JARFNM010000001.1"/>
</dbReference>
<dbReference type="Proteomes" id="UP000070080">
    <property type="component" value="Unassembled WGS sequence"/>
</dbReference>
<dbReference type="CDD" id="cd01392">
    <property type="entry name" value="HTH_LacI"/>
    <property type="match status" value="1"/>
</dbReference>
<dbReference type="Gene3D" id="1.10.260.40">
    <property type="entry name" value="lambda repressor-like DNA-binding domains"/>
    <property type="match status" value="1"/>
</dbReference>
<keyword evidence="1" id="KW-0805">Transcription regulation</keyword>
<dbReference type="PROSITE" id="PS50932">
    <property type="entry name" value="HTH_LACI_2"/>
    <property type="match status" value="1"/>
</dbReference>
<dbReference type="PANTHER" id="PTHR30146:SF109">
    <property type="entry name" value="HTH-TYPE TRANSCRIPTIONAL REGULATOR GALS"/>
    <property type="match status" value="1"/>
</dbReference>
<dbReference type="InterPro" id="IPR028082">
    <property type="entry name" value="Peripla_BP_I"/>
</dbReference>
<dbReference type="STRING" id="1497955.HMPREF1872_00882"/>
<evidence type="ECO:0000256" key="1">
    <source>
        <dbReference type="ARBA" id="ARBA00023015"/>
    </source>
</evidence>
<dbReference type="PANTHER" id="PTHR30146">
    <property type="entry name" value="LACI-RELATED TRANSCRIPTIONAL REPRESSOR"/>
    <property type="match status" value="1"/>
</dbReference>
<protein>
    <submittedName>
        <fullName evidence="5">Sugar-binding domain protein</fullName>
    </submittedName>
</protein>
<dbReference type="SUPFAM" id="SSF47413">
    <property type="entry name" value="lambda repressor-like DNA-binding domains"/>
    <property type="match status" value="1"/>
</dbReference>
<feature type="domain" description="HTH lacI-type" evidence="4">
    <location>
        <begin position="3"/>
        <end position="58"/>
    </location>
</feature>
<dbReference type="InterPro" id="IPR046335">
    <property type="entry name" value="LacI/GalR-like_sensor"/>
</dbReference>
<evidence type="ECO:0000256" key="3">
    <source>
        <dbReference type="ARBA" id="ARBA00023163"/>
    </source>
</evidence>
<reference evidence="6" key="1">
    <citation type="submission" date="2016-01" db="EMBL/GenBank/DDBJ databases">
        <authorList>
            <person name="Mitreva M."/>
            <person name="Pepin K.H."/>
            <person name="Mihindukulasuriya K.A."/>
            <person name="Fulton R."/>
            <person name="Fronick C."/>
            <person name="O'Laughlin M."/>
            <person name="Miner T."/>
            <person name="Herter B."/>
            <person name="Rosa B.A."/>
            <person name="Cordes M."/>
            <person name="Tomlinson C."/>
            <person name="Wollam A."/>
            <person name="Palsikar V.B."/>
            <person name="Mardis E.R."/>
            <person name="Wilson R.K."/>
        </authorList>
    </citation>
    <scope>NUCLEOTIDE SEQUENCE [LARGE SCALE GENOMIC DNA]</scope>
    <source>
        <strain evidence="6">KA00274</strain>
    </source>
</reference>
<gene>
    <name evidence="5" type="ORF">HMPREF1872_00882</name>
</gene>
<comment type="caution">
    <text evidence="5">The sequence shown here is derived from an EMBL/GenBank/DDBJ whole genome shotgun (WGS) entry which is preliminary data.</text>
</comment>
<dbReference type="EMBL" id="LSCV01000030">
    <property type="protein sequence ID" value="KXB40336.1"/>
    <property type="molecule type" value="Genomic_DNA"/>
</dbReference>
<evidence type="ECO:0000256" key="2">
    <source>
        <dbReference type="ARBA" id="ARBA00023125"/>
    </source>
</evidence>
<proteinExistence type="predicted"/>
<dbReference type="Pfam" id="PF00356">
    <property type="entry name" value="LacI"/>
    <property type="match status" value="1"/>
</dbReference>
<dbReference type="GO" id="GO:0003700">
    <property type="term" value="F:DNA-binding transcription factor activity"/>
    <property type="evidence" value="ECO:0007669"/>
    <property type="project" value="TreeGrafter"/>
</dbReference>